<dbReference type="PATRIC" id="fig|626937.4.peg.2181"/>
<sequence>MESNKKMLGGKNVLLGVTGGIAAYKAANLTSMLKKTGAGVDVVMTEAATRFVAPLTFETLSKNAVVTDLFSREKPWEVEHIALAQKADLALVAPATANTIAKLACGIADNMLTTTLLACTCPIFIAPAMNTAMYENIATQVNLQILRDRGYIILPAGDGDLACGQTGAGRMLEPEDILSAVENFFKKKADFQGKRILITAGPTREAIDPVRYLTNRSSGRMGYALADAAVARGADVALVSGPVSLEKPEGVEFYPVQSAAEMYDRVMDLKDKADVIIMCAAVADYTPIVCAEHKMKKQDALVIEFEKTRDILAEVGKTKHAFLAGFAAETQNLEGYARDKLSRKNLDMIIANDVSGTETGFDSEYNAVSIYTRDGKAVHFTRDTKRNLADSILTEIAKISG</sequence>
<protein>
    <recommendedName>
        <fullName evidence="3">Coenzyme A biosynthesis bifunctional protein CoaBC</fullName>
    </recommendedName>
    <alternativeName>
        <fullName evidence="3">DNA/pantothenate metabolism flavoprotein</fullName>
    </alternativeName>
    <alternativeName>
        <fullName evidence="3">Phosphopantothenoylcysteine synthetase/decarboxylase</fullName>
        <shortName evidence="3">PPCS-PPCDC</shortName>
    </alternativeName>
    <domain>
        <recommendedName>
            <fullName evidence="3">Phosphopantothenoylcysteine decarboxylase</fullName>
            <shortName evidence="3">PPC decarboxylase</shortName>
            <shortName evidence="3">PPC-DC</shortName>
            <ecNumber evidence="3">4.1.1.36</ecNumber>
        </recommendedName>
        <alternativeName>
            <fullName evidence="3">CoaC</fullName>
        </alternativeName>
    </domain>
    <domain>
        <recommendedName>
            <fullName evidence="3">Phosphopantothenate--cysteine ligase</fullName>
            <ecNumber evidence="3">6.3.2.5</ecNumber>
        </recommendedName>
        <alternativeName>
            <fullName evidence="3">CoaB</fullName>
        </alternativeName>
        <alternativeName>
            <fullName evidence="3">Phosphopantothenoylcysteine synthetase</fullName>
            <shortName evidence="3">PPC synthetase</shortName>
            <shortName evidence="3">PPC-S</shortName>
        </alternativeName>
    </domain>
</protein>
<keyword evidence="2 3" id="KW-0456">Lyase</keyword>
<dbReference type="InterPro" id="IPR005252">
    <property type="entry name" value="CoaBC"/>
</dbReference>
<evidence type="ECO:0000313" key="7">
    <source>
        <dbReference type="EMBL" id="KXK64964.1"/>
    </source>
</evidence>
<dbReference type="EC" id="6.3.2.5" evidence="3"/>
<feature type="domain" description="DNA/pantothenate metabolism flavoprotein C-terminal" evidence="6">
    <location>
        <begin position="192"/>
        <end position="398"/>
    </location>
</feature>
<evidence type="ECO:0000256" key="4">
    <source>
        <dbReference type="RuleBase" id="RU364078"/>
    </source>
</evidence>
<evidence type="ECO:0000259" key="6">
    <source>
        <dbReference type="Pfam" id="PF04127"/>
    </source>
</evidence>
<feature type="active site" description="Proton donor" evidence="3">
    <location>
        <position position="163"/>
    </location>
</feature>
<comment type="catalytic activity">
    <reaction evidence="3 4">
        <text>N-[(R)-4-phosphopantothenoyl]-L-cysteine + H(+) = (R)-4'-phosphopantetheine + CO2</text>
        <dbReference type="Rhea" id="RHEA:16793"/>
        <dbReference type="ChEBI" id="CHEBI:15378"/>
        <dbReference type="ChEBI" id="CHEBI:16526"/>
        <dbReference type="ChEBI" id="CHEBI:59458"/>
        <dbReference type="ChEBI" id="CHEBI:61723"/>
        <dbReference type="EC" id="4.1.1.36"/>
    </reaction>
</comment>
<dbReference type="SUPFAM" id="SSF102645">
    <property type="entry name" value="CoaB-like"/>
    <property type="match status" value="1"/>
</dbReference>
<dbReference type="GO" id="GO:0015941">
    <property type="term" value="P:pantothenate catabolic process"/>
    <property type="evidence" value="ECO:0007669"/>
    <property type="project" value="InterPro"/>
</dbReference>
<keyword evidence="3" id="KW-0479">Metal-binding</keyword>
<evidence type="ECO:0000313" key="8">
    <source>
        <dbReference type="Proteomes" id="UP000070366"/>
    </source>
</evidence>
<dbReference type="GO" id="GO:0046872">
    <property type="term" value="F:metal ion binding"/>
    <property type="evidence" value="ECO:0007669"/>
    <property type="project" value="UniProtKB-KW"/>
</dbReference>
<comment type="pathway">
    <text evidence="3 4">Cofactor biosynthesis; coenzyme A biosynthesis; CoA from (R)-pantothenate: step 2/5.</text>
</comment>
<keyword evidence="3" id="KW-0460">Magnesium</keyword>
<dbReference type="EC" id="4.1.1.36" evidence="3"/>
<dbReference type="HAMAP" id="MF_02225">
    <property type="entry name" value="CoaBC"/>
    <property type="match status" value="1"/>
</dbReference>
<comment type="caution">
    <text evidence="3">Lacks conserved residue(s) required for the propagation of feature annotation.</text>
</comment>
<keyword evidence="3 4" id="KW-0288">FMN</keyword>
<comment type="catalytic activity">
    <reaction evidence="3 4">
        <text>(R)-4'-phosphopantothenate + L-cysteine + CTP = N-[(R)-4-phosphopantothenoyl]-L-cysteine + CMP + diphosphate + H(+)</text>
        <dbReference type="Rhea" id="RHEA:19397"/>
        <dbReference type="ChEBI" id="CHEBI:10986"/>
        <dbReference type="ChEBI" id="CHEBI:15378"/>
        <dbReference type="ChEBI" id="CHEBI:33019"/>
        <dbReference type="ChEBI" id="CHEBI:35235"/>
        <dbReference type="ChEBI" id="CHEBI:37563"/>
        <dbReference type="ChEBI" id="CHEBI:59458"/>
        <dbReference type="ChEBI" id="CHEBI:60377"/>
        <dbReference type="EC" id="6.3.2.5"/>
    </reaction>
</comment>
<keyword evidence="3 4" id="KW-0285">Flavoprotein</keyword>
<proteinExistence type="inferred from homology"/>
<dbReference type="InterPro" id="IPR035929">
    <property type="entry name" value="CoaB-like_sf"/>
</dbReference>
<feature type="binding site" evidence="3">
    <location>
        <position position="284"/>
    </location>
    <ligand>
        <name>CTP</name>
        <dbReference type="ChEBI" id="CHEBI:37563"/>
    </ligand>
</feature>
<feature type="region of interest" description="Phosphopantothenate--cysteine ligase" evidence="3">
    <location>
        <begin position="196"/>
        <end position="401"/>
    </location>
</feature>
<keyword evidence="8" id="KW-1185">Reference proteome</keyword>
<organism evidence="7 8">
    <name type="scientific">Christensenella minuta</name>
    <dbReference type="NCBI Taxonomy" id="626937"/>
    <lineage>
        <taxon>Bacteria</taxon>
        <taxon>Bacillati</taxon>
        <taxon>Bacillota</taxon>
        <taxon>Clostridia</taxon>
        <taxon>Christensenellales</taxon>
        <taxon>Christensenellaceae</taxon>
        <taxon>Christensenella</taxon>
    </lineage>
</organism>
<comment type="similarity">
    <text evidence="3 4">In the N-terminal section; belongs to the HFCD (homo-oligomeric flavin containing Cys decarboxylase) superfamily.</text>
</comment>
<evidence type="ECO:0000259" key="5">
    <source>
        <dbReference type="Pfam" id="PF02441"/>
    </source>
</evidence>
<keyword evidence="1 3" id="KW-0210">Decarboxylase</keyword>
<dbReference type="EMBL" id="LSZW01000063">
    <property type="protein sequence ID" value="KXK64964.1"/>
    <property type="molecule type" value="Genomic_DNA"/>
</dbReference>
<feature type="binding site" evidence="3">
    <location>
        <position position="344"/>
    </location>
    <ligand>
        <name>CTP</name>
        <dbReference type="ChEBI" id="CHEBI:37563"/>
    </ligand>
</feature>
<comment type="cofactor">
    <cofactor evidence="3">
        <name>Mg(2+)</name>
        <dbReference type="ChEBI" id="CHEBI:18420"/>
    </cofactor>
</comment>
<dbReference type="AlphaFoldDB" id="A0A136Q309"/>
<feature type="binding site" evidence="3">
    <location>
        <position position="340"/>
    </location>
    <ligand>
        <name>CTP</name>
        <dbReference type="ChEBI" id="CHEBI:37563"/>
    </ligand>
</feature>
<dbReference type="STRING" id="626937.HMPREF3293_02213"/>
<name>A0A136Q309_9FIRM</name>
<accession>A0A136Q309</accession>
<comment type="function">
    <text evidence="4">Catalyzes two steps in the biosynthesis of coenzyme A. In the first step cysteine is conjugated to 4'-phosphopantothenate to form 4-phosphopantothenoylcysteine, in the latter compound is decarboxylated to form 4'-phosphopantotheine.</text>
</comment>
<comment type="function">
    <text evidence="3">Catalyzes two sequential steps in the biosynthesis of coenzyme A. In the first step cysteine is conjugated to 4'-phosphopantothenate to form 4-phosphopantothenoylcysteine. In the second step the latter compound is decarboxylated to form 4'-phosphopantotheine.</text>
</comment>
<dbReference type="GO" id="GO:0010181">
    <property type="term" value="F:FMN binding"/>
    <property type="evidence" value="ECO:0007669"/>
    <property type="project" value="UniProtKB-UniRule"/>
</dbReference>
<dbReference type="Gene3D" id="3.40.50.10300">
    <property type="entry name" value="CoaB-like"/>
    <property type="match status" value="1"/>
</dbReference>
<dbReference type="NCBIfam" id="TIGR00521">
    <property type="entry name" value="coaBC_dfp"/>
    <property type="match status" value="1"/>
</dbReference>
<dbReference type="GO" id="GO:0015937">
    <property type="term" value="P:coenzyme A biosynthetic process"/>
    <property type="evidence" value="ECO:0007669"/>
    <property type="project" value="UniProtKB-UniRule"/>
</dbReference>
<dbReference type="GO" id="GO:0004632">
    <property type="term" value="F:phosphopantothenate--cysteine ligase activity"/>
    <property type="evidence" value="ECO:0007669"/>
    <property type="project" value="UniProtKB-UniRule"/>
</dbReference>
<dbReference type="Proteomes" id="UP000070366">
    <property type="component" value="Unassembled WGS sequence"/>
</dbReference>
<reference evidence="7 8" key="1">
    <citation type="submission" date="2016-02" db="EMBL/GenBank/DDBJ databases">
        <authorList>
            <person name="Wen L."/>
            <person name="He K."/>
            <person name="Yang H."/>
        </authorList>
    </citation>
    <scope>NUCLEOTIDE SEQUENCE [LARGE SCALE GENOMIC DNA]</scope>
    <source>
        <strain evidence="7 8">DSM 22607</strain>
    </source>
</reference>
<gene>
    <name evidence="3" type="primary">coaBC</name>
    <name evidence="7" type="ORF">HMPREF3293_02213</name>
</gene>
<dbReference type="Pfam" id="PF04127">
    <property type="entry name" value="DFP"/>
    <property type="match status" value="1"/>
</dbReference>
<evidence type="ECO:0000256" key="1">
    <source>
        <dbReference type="ARBA" id="ARBA00022793"/>
    </source>
</evidence>
<feature type="binding site" evidence="3">
    <location>
        <position position="294"/>
    </location>
    <ligand>
        <name>CTP</name>
        <dbReference type="ChEBI" id="CHEBI:37563"/>
    </ligand>
</feature>
<dbReference type="InterPro" id="IPR007085">
    <property type="entry name" value="DNA/pantothenate-metab_flavo_C"/>
</dbReference>
<dbReference type="SUPFAM" id="SSF52507">
    <property type="entry name" value="Homo-oligomeric flavin-containing Cys decarboxylases, HFCD"/>
    <property type="match status" value="1"/>
</dbReference>
<keyword evidence="3" id="KW-0511">Multifunctional enzyme</keyword>
<comment type="caution">
    <text evidence="7">The sequence shown here is derived from an EMBL/GenBank/DDBJ whole genome shotgun (WGS) entry which is preliminary data.</text>
</comment>
<comment type="similarity">
    <text evidence="3 4">In the C-terminal section; belongs to the PPC synthetase family.</text>
</comment>
<dbReference type="RefSeq" id="WP_242862031.1">
    <property type="nucleotide sequence ID" value="NZ_CABMOF010000001.1"/>
</dbReference>
<dbReference type="InterPro" id="IPR036551">
    <property type="entry name" value="Flavin_trans-like"/>
</dbReference>
<dbReference type="UniPathway" id="UPA00241">
    <property type="reaction ID" value="UER00353"/>
</dbReference>
<dbReference type="GO" id="GO:0071513">
    <property type="term" value="C:phosphopantothenoylcysteine decarboxylase complex"/>
    <property type="evidence" value="ECO:0007669"/>
    <property type="project" value="TreeGrafter"/>
</dbReference>
<keyword evidence="3 4" id="KW-0436">Ligase</keyword>
<dbReference type="Gene3D" id="3.40.50.1950">
    <property type="entry name" value="Flavin prenyltransferase-like"/>
    <property type="match status" value="1"/>
</dbReference>
<dbReference type="Pfam" id="PF02441">
    <property type="entry name" value="Flavoprotein"/>
    <property type="match status" value="1"/>
</dbReference>
<feature type="domain" description="Flavoprotein" evidence="5">
    <location>
        <begin position="11"/>
        <end position="182"/>
    </location>
</feature>
<feature type="region of interest" description="Phosphopantothenoylcysteine decarboxylase" evidence="3">
    <location>
        <begin position="1"/>
        <end position="195"/>
    </location>
</feature>
<feature type="binding site" evidence="3">
    <location>
        <position position="326"/>
    </location>
    <ligand>
        <name>CTP</name>
        <dbReference type="ChEBI" id="CHEBI:37563"/>
    </ligand>
</feature>
<evidence type="ECO:0000256" key="2">
    <source>
        <dbReference type="ARBA" id="ARBA00023239"/>
    </source>
</evidence>
<dbReference type="PANTHER" id="PTHR14359:SF6">
    <property type="entry name" value="PHOSPHOPANTOTHENOYLCYSTEINE DECARBOXYLASE"/>
    <property type="match status" value="1"/>
</dbReference>
<evidence type="ECO:0000256" key="3">
    <source>
        <dbReference type="HAMAP-Rule" id="MF_02225"/>
    </source>
</evidence>
<dbReference type="PANTHER" id="PTHR14359">
    <property type="entry name" value="HOMO-OLIGOMERIC FLAVIN CONTAINING CYS DECARBOXYLASE FAMILY"/>
    <property type="match status" value="1"/>
</dbReference>
<dbReference type="GO" id="GO:0004633">
    <property type="term" value="F:phosphopantothenoylcysteine decarboxylase activity"/>
    <property type="evidence" value="ECO:0007669"/>
    <property type="project" value="UniProtKB-UniRule"/>
</dbReference>
<comment type="pathway">
    <text evidence="3 4">Cofactor biosynthesis; coenzyme A biosynthesis; CoA from (R)-pantothenate: step 3/5.</text>
</comment>
<dbReference type="InterPro" id="IPR003382">
    <property type="entry name" value="Flavoprotein"/>
</dbReference>
<comment type="cofactor">
    <cofactor evidence="3">
        <name>FMN</name>
        <dbReference type="ChEBI" id="CHEBI:58210"/>
    </cofactor>
    <text evidence="3">Binds 1 FMN per subunit.</text>
</comment>